<accession>A0A2K1KGB9</accession>
<gene>
    <name evidence="1" type="ORF">PHYPA_009196</name>
</gene>
<reference evidence="2" key="3">
    <citation type="submission" date="2020-12" db="UniProtKB">
        <authorList>
            <consortium name="EnsemblPlants"/>
        </authorList>
    </citation>
    <scope>IDENTIFICATION</scope>
</reference>
<protein>
    <recommendedName>
        <fullName evidence="4">RIIa domain-containing protein</fullName>
    </recommendedName>
</protein>
<evidence type="ECO:0008006" key="4">
    <source>
        <dbReference type="Google" id="ProtNLM"/>
    </source>
</evidence>
<reference evidence="1 3" key="1">
    <citation type="journal article" date="2008" name="Science">
        <title>The Physcomitrella genome reveals evolutionary insights into the conquest of land by plants.</title>
        <authorList>
            <person name="Rensing S."/>
            <person name="Lang D."/>
            <person name="Zimmer A."/>
            <person name="Terry A."/>
            <person name="Salamov A."/>
            <person name="Shapiro H."/>
            <person name="Nishiyama T."/>
            <person name="Perroud P.-F."/>
            <person name="Lindquist E."/>
            <person name="Kamisugi Y."/>
            <person name="Tanahashi T."/>
            <person name="Sakakibara K."/>
            <person name="Fujita T."/>
            <person name="Oishi K."/>
            <person name="Shin-I T."/>
            <person name="Kuroki Y."/>
            <person name="Toyoda A."/>
            <person name="Suzuki Y."/>
            <person name="Hashimoto A."/>
            <person name="Yamaguchi K."/>
            <person name="Sugano A."/>
            <person name="Kohara Y."/>
            <person name="Fujiyama A."/>
            <person name="Anterola A."/>
            <person name="Aoki S."/>
            <person name="Ashton N."/>
            <person name="Barbazuk W.B."/>
            <person name="Barker E."/>
            <person name="Bennetzen J."/>
            <person name="Bezanilla M."/>
            <person name="Blankenship R."/>
            <person name="Cho S.H."/>
            <person name="Dutcher S."/>
            <person name="Estelle M."/>
            <person name="Fawcett J.A."/>
            <person name="Gundlach H."/>
            <person name="Hanada K."/>
            <person name="Heyl A."/>
            <person name="Hicks K.A."/>
            <person name="Hugh J."/>
            <person name="Lohr M."/>
            <person name="Mayer K."/>
            <person name="Melkozernov A."/>
            <person name="Murata T."/>
            <person name="Nelson D."/>
            <person name="Pils B."/>
            <person name="Prigge M."/>
            <person name="Reiss B."/>
            <person name="Renner T."/>
            <person name="Rombauts S."/>
            <person name="Rushton P."/>
            <person name="Sanderfoot A."/>
            <person name="Schween G."/>
            <person name="Shiu S.-H."/>
            <person name="Stueber K."/>
            <person name="Theodoulou F.L."/>
            <person name="Tu H."/>
            <person name="Van de Peer Y."/>
            <person name="Verrier P.J."/>
            <person name="Waters E."/>
            <person name="Wood A."/>
            <person name="Yang L."/>
            <person name="Cove D."/>
            <person name="Cuming A."/>
            <person name="Hasebe M."/>
            <person name="Lucas S."/>
            <person name="Mishler D.B."/>
            <person name="Reski R."/>
            <person name="Grigoriev I."/>
            <person name="Quatrano R.S."/>
            <person name="Boore J.L."/>
        </authorList>
    </citation>
    <scope>NUCLEOTIDE SEQUENCE [LARGE SCALE GENOMIC DNA]</scope>
    <source>
        <strain evidence="2 3">cv. Gransden 2004</strain>
    </source>
</reference>
<evidence type="ECO:0000313" key="2">
    <source>
        <dbReference type="EnsemblPlants" id="Pp3c6_19485V3.1"/>
    </source>
</evidence>
<name>A0A2K1KGB9_PHYPA</name>
<evidence type="ECO:0000313" key="1">
    <source>
        <dbReference type="EMBL" id="PNR52821.1"/>
    </source>
</evidence>
<dbReference type="InParanoid" id="A0A2K1KGB9"/>
<sequence length="70" mass="8152">MEEEDEEPLGPEVNPRRAAMEAYGARPNVHDILSRFMTDLLCTQPDDALDFMYTWCQKEKEKQVAFSTKK</sequence>
<dbReference type="EMBL" id="ABEU02000006">
    <property type="protein sequence ID" value="PNR52821.1"/>
    <property type="molecule type" value="Genomic_DNA"/>
</dbReference>
<reference evidence="1 3" key="2">
    <citation type="journal article" date="2018" name="Plant J.">
        <title>The Physcomitrella patens chromosome-scale assembly reveals moss genome structure and evolution.</title>
        <authorList>
            <person name="Lang D."/>
            <person name="Ullrich K.K."/>
            <person name="Murat F."/>
            <person name="Fuchs J."/>
            <person name="Jenkins J."/>
            <person name="Haas F.B."/>
            <person name="Piednoel M."/>
            <person name="Gundlach H."/>
            <person name="Van Bel M."/>
            <person name="Meyberg R."/>
            <person name="Vives C."/>
            <person name="Morata J."/>
            <person name="Symeonidi A."/>
            <person name="Hiss M."/>
            <person name="Muchero W."/>
            <person name="Kamisugi Y."/>
            <person name="Saleh O."/>
            <person name="Blanc G."/>
            <person name="Decker E.L."/>
            <person name="van Gessel N."/>
            <person name="Grimwood J."/>
            <person name="Hayes R.D."/>
            <person name="Graham S.W."/>
            <person name="Gunter L.E."/>
            <person name="McDaniel S.F."/>
            <person name="Hoernstein S.N.W."/>
            <person name="Larsson A."/>
            <person name="Li F.W."/>
            <person name="Perroud P.F."/>
            <person name="Phillips J."/>
            <person name="Ranjan P."/>
            <person name="Rokshar D.S."/>
            <person name="Rothfels C.J."/>
            <person name="Schneider L."/>
            <person name="Shu S."/>
            <person name="Stevenson D.W."/>
            <person name="Thummler F."/>
            <person name="Tillich M."/>
            <person name="Villarreal Aguilar J.C."/>
            <person name="Widiez T."/>
            <person name="Wong G.K."/>
            <person name="Wymore A."/>
            <person name="Zhang Y."/>
            <person name="Zimmer A.D."/>
            <person name="Quatrano R.S."/>
            <person name="Mayer K.F.X."/>
            <person name="Goodstein D."/>
            <person name="Casacuberta J.M."/>
            <person name="Vandepoele K."/>
            <person name="Reski R."/>
            <person name="Cuming A.C."/>
            <person name="Tuskan G.A."/>
            <person name="Maumus F."/>
            <person name="Salse J."/>
            <person name="Schmutz J."/>
            <person name="Rensing S.A."/>
        </authorList>
    </citation>
    <scope>NUCLEOTIDE SEQUENCE [LARGE SCALE GENOMIC DNA]</scope>
    <source>
        <strain evidence="2 3">cv. Gransden 2004</strain>
    </source>
</reference>
<proteinExistence type="predicted"/>
<dbReference type="AlphaFoldDB" id="A0A2K1KGB9"/>
<organism evidence="1">
    <name type="scientific">Physcomitrium patens</name>
    <name type="common">Spreading-leaved earth moss</name>
    <name type="synonym">Physcomitrella patens</name>
    <dbReference type="NCBI Taxonomy" id="3218"/>
    <lineage>
        <taxon>Eukaryota</taxon>
        <taxon>Viridiplantae</taxon>
        <taxon>Streptophyta</taxon>
        <taxon>Embryophyta</taxon>
        <taxon>Bryophyta</taxon>
        <taxon>Bryophytina</taxon>
        <taxon>Bryopsida</taxon>
        <taxon>Funariidae</taxon>
        <taxon>Funariales</taxon>
        <taxon>Funariaceae</taxon>
        <taxon>Physcomitrium</taxon>
    </lineage>
</organism>
<dbReference type="SUPFAM" id="SSF47391">
    <property type="entry name" value="Dimerization-anchoring domain of cAMP-dependent PK regulatory subunit"/>
    <property type="match status" value="1"/>
</dbReference>
<dbReference type="Gramene" id="Pp3c6_19485V3.1">
    <property type="protein sequence ID" value="Pp3c6_19485V3.1"/>
    <property type="gene ID" value="Pp3c6_19485"/>
</dbReference>
<dbReference type="EnsemblPlants" id="Pp3c6_19485V3.1">
    <property type="protein sequence ID" value="Pp3c6_19485V3.1"/>
    <property type="gene ID" value="Pp3c6_19485"/>
</dbReference>
<keyword evidence="3" id="KW-1185">Reference proteome</keyword>
<dbReference type="Proteomes" id="UP000006727">
    <property type="component" value="Chromosome 6"/>
</dbReference>
<evidence type="ECO:0000313" key="3">
    <source>
        <dbReference type="Proteomes" id="UP000006727"/>
    </source>
</evidence>